<proteinExistence type="predicted"/>
<name>A0ACB7F572_NIBAL</name>
<evidence type="ECO:0000313" key="2">
    <source>
        <dbReference type="Proteomes" id="UP000805704"/>
    </source>
</evidence>
<comment type="caution">
    <text evidence="1">The sequence shown here is derived from an EMBL/GenBank/DDBJ whole genome shotgun (WGS) entry which is preliminary data.</text>
</comment>
<protein>
    <submittedName>
        <fullName evidence="1">Methionine synthase reductase</fullName>
    </submittedName>
</protein>
<keyword evidence="2" id="KW-1185">Reference proteome</keyword>
<dbReference type="Proteomes" id="UP000805704">
    <property type="component" value="Chromosome 17"/>
</dbReference>
<organism evidence="1 2">
    <name type="scientific">Nibea albiflora</name>
    <name type="common">Yellow drum</name>
    <name type="synonym">Corvina albiflora</name>
    <dbReference type="NCBI Taxonomy" id="240163"/>
    <lineage>
        <taxon>Eukaryota</taxon>
        <taxon>Metazoa</taxon>
        <taxon>Chordata</taxon>
        <taxon>Craniata</taxon>
        <taxon>Vertebrata</taxon>
        <taxon>Euteleostomi</taxon>
        <taxon>Actinopterygii</taxon>
        <taxon>Neopterygii</taxon>
        <taxon>Teleostei</taxon>
        <taxon>Neoteleostei</taxon>
        <taxon>Acanthomorphata</taxon>
        <taxon>Eupercaria</taxon>
        <taxon>Sciaenidae</taxon>
        <taxon>Nibea</taxon>
    </lineage>
</organism>
<sequence>MPCEVKPRFVLLYGSQKGQAQSIAEGIAEVAEEHGLVAELSCLDNNDKYNLEKENAPVVFIVSTTGDGEPPDNAIQFVKRIKKKTLSTHHYKHLCYALLALGDTNYANFCNCGKTIERRLQELGAKQFYATGYADDGVGLEVVVDPWLDGLWKAIKGVLSKMASDRTGYLKGEAGDSPKETPDSSVPDIQLNLLSITDRQNCESVRASTETVLKFASAASDSTTQTAVSDLRPASPTGSPGLSSNSCGAASVSASGTETQTDAGVPHVALAASLTRSLPPLSESSLNVPALPPPYLDVSLQEVDTVDQIVGPLNQETLHEVPISRAVQLTRGDSVKTALLLELDISAYPKMTHLPGDSFDVICPNREAEVEDMLHRLVLHNQRNHRVHISLHKDTKKKGAKVPPFIPQNISLLYLLTWCLEIRHVPKKAFLRALVEHTGDGVQRRRLQELCSKQGAADYNLYVRDPSLSLLELLTAFPSCSPPLSLLIDVSSSHSLQQQKHFALKVYEVTYPPCLCVYQQYHHGAVMHPGKLHFVFNVLEFPACSGRPAGRRGLCTGWLFDLINPVPVFPEKAESSGSSALPKIHVSLRPNCTFRPPSDLSVPFVMVGPGTGVAPFIGFLQQREKERQENPEATFGETWLFFGCRHRDRDYLFRRHLHKMAVPVSVIFWVHFYIVGGSGNMSIFSAVYGAASHDHIFSLQRLCLATLDSSFGKTFHKSGNNLSMLTGITVGNLIYNDLKCLDVSPLPREELEGFVSSGTLSHLKVCFSRDVQEEEEEIASSAVPSRYVQHNLLLNRQHITDILLRQNGCIYVCGDAKNMARDVNDTLVEMIKSELQVDQLEAMKKLAELREEKRYLQDIWG</sequence>
<accession>A0ACB7F572</accession>
<dbReference type="EMBL" id="CM024805">
    <property type="protein sequence ID" value="KAG8009415.1"/>
    <property type="molecule type" value="Genomic_DNA"/>
</dbReference>
<reference evidence="1" key="1">
    <citation type="submission" date="2020-04" db="EMBL/GenBank/DDBJ databases">
        <title>A chromosome-scale assembly and high-density genetic map of the yellow drum (Nibea albiflora) genome.</title>
        <authorList>
            <person name="Xu D."/>
            <person name="Zhang W."/>
            <person name="Chen R."/>
            <person name="Tan P."/>
            <person name="Wang L."/>
            <person name="Song H."/>
            <person name="Tian L."/>
            <person name="Zhu Q."/>
            <person name="Wang B."/>
        </authorList>
    </citation>
    <scope>NUCLEOTIDE SEQUENCE</scope>
    <source>
        <strain evidence="1">ZJHYS-2018</strain>
    </source>
</reference>
<evidence type="ECO:0000313" key="1">
    <source>
        <dbReference type="EMBL" id="KAG8009415.1"/>
    </source>
</evidence>
<gene>
    <name evidence="1" type="primary">MTRR</name>
    <name evidence="1" type="ORF">GBF38_017692</name>
</gene>